<reference evidence="2 3" key="1">
    <citation type="journal article" date="2016" name="Mol. Biol. Evol.">
        <title>Comparative Genomics of Early-Diverging Mushroom-Forming Fungi Provides Insights into the Origins of Lignocellulose Decay Capabilities.</title>
        <authorList>
            <person name="Nagy L.G."/>
            <person name="Riley R."/>
            <person name="Tritt A."/>
            <person name="Adam C."/>
            <person name="Daum C."/>
            <person name="Floudas D."/>
            <person name="Sun H."/>
            <person name="Yadav J.S."/>
            <person name="Pangilinan J."/>
            <person name="Larsson K.H."/>
            <person name="Matsuura K."/>
            <person name="Barry K."/>
            <person name="Labutti K."/>
            <person name="Kuo R."/>
            <person name="Ohm R.A."/>
            <person name="Bhattacharya S.S."/>
            <person name="Shirouzu T."/>
            <person name="Yoshinaga Y."/>
            <person name="Martin F.M."/>
            <person name="Grigoriev I.V."/>
            <person name="Hibbett D.S."/>
        </authorList>
    </citation>
    <scope>NUCLEOTIDE SEQUENCE [LARGE SCALE GENOMIC DNA]</scope>
    <source>
        <strain evidence="2 3">TUFC12733</strain>
    </source>
</reference>
<sequence>MDVDGANVIPSGDQGSQGCPPFHLPFPTLAPLSRLLYLSDLPARSPSTLNFQCRLTNASSAPASTELNRPDPTSLMLPLSVGPSPGSAPRPAMERPGRDGLGGPSVDRPAERKQSLDRPSEGLPCRQTRLQ</sequence>
<accession>A0A167FZR8</accession>
<dbReference type="AlphaFoldDB" id="A0A167FZR8"/>
<feature type="region of interest" description="Disordered" evidence="1">
    <location>
        <begin position="1"/>
        <end position="22"/>
    </location>
</feature>
<evidence type="ECO:0000313" key="2">
    <source>
        <dbReference type="EMBL" id="KZO90023.1"/>
    </source>
</evidence>
<gene>
    <name evidence="2" type="ORF">CALVIDRAFT_569442</name>
</gene>
<evidence type="ECO:0000256" key="1">
    <source>
        <dbReference type="SAM" id="MobiDB-lite"/>
    </source>
</evidence>
<dbReference type="Proteomes" id="UP000076738">
    <property type="component" value="Unassembled WGS sequence"/>
</dbReference>
<protein>
    <submittedName>
        <fullName evidence="2">Uncharacterized protein</fullName>
    </submittedName>
</protein>
<keyword evidence="3" id="KW-1185">Reference proteome</keyword>
<evidence type="ECO:0000313" key="3">
    <source>
        <dbReference type="Proteomes" id="UP000076738"/>
    </source>
</evidence>
<feature type="compositionally biased region" description="Basic and acidic residues" evidence="1">
    <location>
        <begin position="108"/>
        <end position="120"/>
    </location>
</feature>
<dbReference type="EMBL" id="KV417355">
    <property type="protein sequence ID" value="KZO90023.1"/>
    <property type="molecule type" value="Genomic_DNA"/>
</dbReference>
<name>A0A167FZR8_CALVF</name>
<feature type="region of interest" description="Disordered" evidence="1">
    <location>
        <begin position="59"/>
        <end position="131"/>
    </location>
</feature>
<organism evidence="2 3">
    <name type="scientific">Calocera viscosa (strain TUFC12733)</name>
    <dbReference type="NCBI Taxonomy" id="1330018"/>
    <lineage>
        <taxon>Eukaryota</taxon>
        <taxon>Fungi</taxon>
        <taxon>Dikarya</taxon>
        <taxon>Basidiomycota</taxon>
        <taxon>Agaricomycotina</taxon>
        <taxon>Dacrymycetes</taxon>
        <taxon>Dacrymycetales</taxon>
        <taxon>Dacrymycetaceae</taxon>
        <taxon>Calocera</taxon>
    </lineage>
</organism>
<proteinExistence type="predicted"/>